<feature type="domain" description="Fungal lipase-type" evidence="2">
    <location>
        <begin position="289"/>
        <end position="495"/>
    </location>
</feature>
<dbReference type="InterPro" id="IPR002921">
    <property type="entry name" value="Fungal_lipase-type"/>
</dbReference>
<protein>
    <recommendedName>
        <fullName evidence="2">Fungal lipase-type domain-containing protein</fullName>
    </recommendedName>
</protein>
<accession>A0A835TNH6</accession>
<gene>
    <name evidence="3" type="ORF">SADUNF_Sadunf01G0135600</name>
</gene>
<reference evidence="3 4" key="1">
    <citation type="submission" date="2020-10" db="EMBL/GenBank/DDBJ databases">
        <title>Plant Genome Project.</title>
        <authorList>
            <person name="Zhang R.-G."/>
        </authorList>
    </citation>
    <scope>NUCLEOTIDE SEQUENCE [LARGE SCALE GENOMIC DNA]</scope>
    <source>
        <strain evidence="3">FAFU-HL-1</strain>
        <tissue evidence="3">Leaf</tissue>
    </source>
</reference>
<dbReference type="InterPro" id="IPR029058">
    <property type="entry name" value="AB_hydrolase_fold"/>
</dbReference>
<evidence type="ECO:0000313" key="3">
    <source>
        <dbReference type="EMBL" id="KAF9689853.1"/>
    </source>
</evidence>
<dbReference type="GO" id="GO:0006629">
    <property type="term" value="P:lipid metabolic process"/>
    <property type="evidence" value="ECO:0007669"/>
    <property type="project" value="InterPro"/>
</dbReference>
<dbReference type="Pfam" id="PF01764">
    <property type="entry name" value="Lipase_3"/>
    <property type="match status" value="1"/>
</dbReference>
<dbReference type="GO" id="GO:0004806">
    <property type="term" value="F:triacylglycerol lipase activity"/>
    <property type="evidence" value="ECO:0007669"/>
    <property type="project" value="InterPro"/>
</dbReference>
<keyword evidence="1" id="KW-0378">Hydrolase</keyword>
<dbReference type="Proteomes" id="UP000657918">
    <property type="component" value="Unassembled WGS sequence"/>
</dbReference>
<dbReference type="PANTHER" id="PTHR46086:SF3">
    <property type="entry name" value="TRIACYLGLYCEROL LIPASE OBL1"/>
    <property type="match status" value="1"/>
</dbReference>
<dbReference type="CDD" id="cd00519">
    <property type="entry name" value="Lipase_3"/>
    <property type="match status" value="1"/>
</dbReference>
<dbReference type="SUPFAM" id="SSF53474">
    <property type="entry name" value="alpha/beta-Hydrolases"/>
    <property type="match status" value="1"/>
</dbReference>
<keyword evidence="4" id="KW-1185">Reference proteome</keyword>
<dbReference type="OrthoDB" id="438440at2759"/>
<proteinExistence type="predicted"/>
<name>A0A835TNH6_9ROSI</name>
<sequence length="602" mass="68856">MAAATTTATKFEYNTNDQEKSERSINNYLIVRPEKGGMLDLLRYLAWAEKGCGERFLESSEEGNMGEEAADHRWIILVSVIVRKIISLFGKPMEYTGFVVDFFLNLLFQNGGIMGLLLNFLQGKVVIPQRETETFISSIGHLDGRIDLYRAGNLLEQIYHSGSAEETITEEKWNRAHMDLCIMASKLAYENAKVVQSVVVHHWKASDRYFCVSFNFSVSFSCIQLISLDNVILIDWLSAKKILCSSDQVFWCFFLVFLVNDGLIDFQKDMSTQVFILCDKPKDANLILISFRGTEPFDADDWETDFDYSWYEIPKIGKVHMGFLEALGLGNRDDTTTFQYHLQMNNSNFNHDFEGSGSLSSNIDSEMEQNKRDLSSDSDRAAAVGHKKFLPEIMKTAYYVVRKKLKSLLLEHKNAKFIVTGHSLGGALAILFPSVLVLHQQMDVMKRLLGVYTFGQPRIGNLQLAKFMEAHLEYPVPKYFRVVYSDDLVPRLPYDDKTFLYKHFGVCLYYNSLYIERKVDEELDPNFFGLRNIISAYLNAIWELIRSSIIGYTHGPEYKESWFMVLARITGLALPGIAAHCPTNYVNSVRLGKERVVQMSSF</sequence>
<evidence type="ECO:0000313" key="4">
    <source>
        <dbReference type="Proteomes" id="UP000657918"/>
    </source>
</evidence>
<dbReference type="EMBL" id="JADGMS010000001">
    <property type="protein sequence ID" value="KAF9689853.1"/>
    <property type="molecule type" value="Genomic_DNA"/>
</dbReference>
<evidence type="ECO:0000259" key="2">
    <source>
        <dbReference type="Pfam" id="PF01764"/>
    </source>
</evidence>
<organism evidence="3 4">
    <name type="scientific">Salix dunnii</name>
    <dbReference type="NCBI Taxonomy" id="1413687"/>
    <lineage>
        <taxon>Eukaryota</taxon>
        <taxon>Viridiplantae</taxon>
        <taxon>Streptophyta</taxon>
        <taxon>Embryophyta</taxon>
        <taxon>Tracheophyta</taxon>
        <taxon>Spermatophyta</taxon>
        <taxon>Magnoliopsida</taxon>
        <taxon>eudicotyledons</taxon>
        <taxon>Gunneridae</taxon>
        <taxon>Pentapetalae</taxon>
        <taxon>rosids</taxon>
        <taxon>fabids</taxon>
        <taxon>Malpighiales</taxon>
        <taxon>Salicaceae</taxon>
        <taxon>Saliceae</taxon>
        <taxon>Salix</taxon>
    </lineage>
</organism>
<dbReference type="PANTHER" id="PTHR46086">
    <property type="entry name" value="ALPHA/BETA-HYDROLASES SUPERFAMILY PROTEIN"/>
    <property type="match status" value="1"/>
</dbReference>
<dbReference type="Gene3D" id="3.40.50.1820">
    <property type="entry name" value="alpha/beta hydrolase"/>
    <property type="match status" value="1"/>
</dbReference>
<dbReference type="InterPro" id="IPR044819">
    <property type="entry name" value="OBL-like"/>
</dbReference>
<evidence type="ECO:0000256" key="1">
    <source>
        <dbReference type="ARBA" id="ARBA00022801"/>
    </source>
</evidence>
<dbReference type="AlphaFoldDB" id="A0A835TNH6"/>
<comment type="caution">
    <text evidence="3">The sequence shown here is derived from an EMBL/GenBank/DDBJ whole genome shotgun (WGS) entry which is preliminary data.</text>
</comment>